<feature type="compositionally biased region" description="Polar residues" evidence="1">
    <location>
        <begin position="280"/>
        <end position="293"/>
    </location>
</feature>
<accession>A0A073HZV6</accession>
<feature type="region of interest" description="Disordered" evidence="1">
    <location>
        <begin position="331"/>
        <end position="368"/>
    </location>
</feature>
<sequence length="433" mass="51856">MQIKTEIFLEQIKSELANYLQNYQFHINSDVSIESLLGKTQNPVPYSNHPIKQEKKKLIPTQNNSLDKDPPQQYIHGKFTINIRAGYFCKNFLPNSKNQEVQKCGNQWYNPRTYLEIDYKLKKLDLFQLSQLQNLEFNQSCNNFNSTNHKNDSSLHTLTNFNNKKDHILMEIRAGVYYSNCEVCMKINYDKFRNSYQDVKIIVKNDSIKSASKEFVKSLQYQYFKETYQEEKQIQQKFDQKQQQNTKEISYKDNIKDKTQRDKDEKQRKASRKIDRSRSRSFQQDKFSQSQNDKTSKTDKFAENHPKVYLTRQQYEQNHKKQYEVHNEIQTDQKHSHQYQNQLEQSKHRQVYQLKSHDSDNHRTVLNKVHQNYKLSEIDKYTNTSSMAERIERDLLNLQQNKESRNPNTQSHCKNHSENSFCSYRSNSKSQIK</sequence>
<feature type="compositionally biased region" description="Basic and acidic residues" evidence="1">
    <location>
        <begin position="249"/>
        <end position="278"/>
    </location>
</feature>
<feature type="region of interest" description="Disordered" evidence="1">
    <location>
        <begin position="236"/>
        <end position="307"/>
    </location>
</feature>
<evidence type="ECO:0000256" key="1">
    <source>
        <dbReference type="SAM" id="MobiDB-lite"/>
    </source>
</evidence>
<dbReference type="Proteomes" id="UP000053232">
    <property type="component" value="Unassembled WGS sequence"/>
</dbReference>
<organism evidence="2 3">
    <name type="scientific">Oxytricha trifallax</name>
    <dbReference type="NCBI Taxonomy" id="1172189"/>
    <lineage>
        <taxon>Eukaryota</taxon>
        <taxon>Sar</taxon>
        <taxon>Alveolata</taxon>
        <taxon>Ciliophora</taxon>
        <taxon>Intramacronucleata</taxon>
        <taxon>Spirotrichea</taxon>
        <taxon>Stichotrichia</taxon>
        <taxon>Sporadotrichida</taxon>
        <taxon>Oxytrichidae</taxon>
        <taxon>Oxytrichinae</taxon>
        <taxon>Oxytricha</taxon>
    </lineage>
</organism>
<comment type="caution">
    <text evidence="2">The sequence shown here is derived from an EMBL/GenBank/DDBJ whole genome shotgun (WGS) entry which is preliminary data.</text>
</comment>
<name>A0A073HZV6_9SPIT</name>
<feature type="region of interest" description="Disordered" evidence="1">
    <location>
        <begin position="399"/>
        <end position="433"/>
    </location>
</feature>
<evidence type="ECO:0000313" key="3">
    <source>
        <dbReference type="Proteomes" id="UP000053232"/>
    </source>
</evidence>
<feature type="compositionally biased region" description="Basic and acidic residues" evidence="1">
    <location>
        <begin position="294"/>
        <end position="306"/>
    </location>
</feature>
<protein>
    <submittedName>
        <fullName evidence="2">Uncharacterized protein</fullName>
    </submittedName>
</protein>
<evidence type="ECO:0000313" key="2">
    <source>
        <dbReference type="EMBL" id="KEJ82800.1"/>
    </source>
</evidence>
<dbReference type="AlphaFoldDB" id="A0A073HZV6"/>
<dbReference type="EMBL" id="ARYC01003961">
    <property type="protein sequence ID" value="KEJ82800.1"/>
    <property type="molecule type" value="Genomic_DNA"/>
</dbReference>
<gene>
    <name evidence="2" type="ORF">OXYTRIMIC_356</name>
</gene>
<keyword evidence="3" id="KW-1185">Reference proteome</keyword>
<proteinExistence type="predicted"/>
<reference evidence="3" key="1">
    <citation type="journal article" date="2014" name="Cell">
        <title>The Architecture of a Scrambled Genome Reveals Massive Levels of Genomic Rearrangement during Development.</title>
        <authorList>
            <person name="Chen X."/>
            <person name="Bracht J.R."/>
            <person name="Goldman A.D."/>
            <person name="Dolzhenko E."/>
            <person name="Clay D.M."/>
            <person name="Swart E.C."/>
            <person name="Perlman D.H."/>
            <person name="Doak T.G."/>
            <person name="Stuart A."/>
            <person name="Amemiya C.T."/>
            <person name="Sebra R.P."/>
            <person name="Landweber L.F."/>
        </authorList>
    </citation>
    <scope>NUCLEOTIDE SEQUENCE [LARGE SCALE GENOMIC DNA]</scope>
    <source>
        <strain evidence="3">JRB310</strain>
    </source>
</reference>